<dbReference type="Proteomes" id="UP000017822">
    <property type="component" value="Unassembled WGS sequence"/>
</dbReference>
<organism evidence="1 2">
    <name type="scientific">Stutzerimonas chloritidismutans AW-1</name>
    <dbReference type="NCBI Taxonomy" id="1263865"/>
    <lineage>
        <taxon>Bacteria</taxon>
        <taxon>Pseudomonadati</taxon>
        <taxon>Pseudomonadota</taxon>
        <taxon>Gammaproteobacteria</taxon>
        <taxon>Pseudomonadales</taxon>
        <taxon>Pseudomonadaceae</taxon>
        <taxon>Stutzerimonas</taxon>
    </lineage>
</organism>
<evidence type="ECO:0000313" key="2">
    <source>
        <dbReference type="Proteomes" id="UP000017822"/>
    </source>
</evidence>
<evidence type="ECO:0000313" key="1">
    <source>
        <dbReference type="EMBL" id="ESQ99448.1"/>
    </source>
</evidence>
<dbReference type="EMBL" id="AOFQ01000031">
    <property type="protein sequence ID" value="ESQ99448.1"/>
    <property type="molecule type" value="Genomic_DNA"/>
</dbReference>
<gene>
    <name evidence="1" type="ORF">F753_10955</name>
</gene>
<sequence>MVRGQHNADALLVHTVMTAMEAAKLGVLSGRDRPLRLRIA</sequence>
<comment type="caution">
    <text evidence="1">The sequence shown here is derived from an EMBL/GenBank/DDBJ whole genome shotgun (WGS) entry which is preliminary data.</text>
</comment>
<name>V4QHT1_STUCH</name>
<proteinExistence type="predicted"/>
<dbReference type="AlphaFoldDB" id="V4QHT1"/>
<accession>V4QHT1</accession>
<reference evidence="1 2" key="1">
    <citation type="submission" date="2013-07" db="EMBL/GenBank/DDBJ databases">
        <authorList>
            <person name="Schaap P.J."/>
            <person name="Mehboob F."/>
            <person name="Oosterkamp M.J."/>
            <person name="de Vos W.M."/>
            <person name="Stams A.J.M."/>
            <person name="Koehorst J.J."/>
        </authorList>
    </citation>
    <scope>NUCLEOTIDE SEQUENCE [LARGE SCALE GENOMIC DNA]</scope>
    <source>
        <strain evidence="1 2">AW-1</strain>
    </source>
</reference>
<protein>
    <submittedName>
        <fullName evidence="1">Uncharacterized protein</fullName>
    </submittedName>
</protein>